<evidence type="ECO:0000256" key="2">
    <source>
        <dbReference type="ARBA" id="ARBA00006433"/>
    </source>
</evidence>
<dbReference type="PANTHER" id="PTHR43302">
    <property type="entry name" value="TRANSPORTER ARSB-RELATED"/>
    <property type="match status" value="1"/>
</dbReference>
<keyword evidence="6 10" id="KW-0812">Transmembrane</keyword>
<evidence type="ECO:0000256" key="9">
    <source>
        <dbReference type="ARBA" id="ARBA00023136"/>
    </source>
</evidence>
<evidence type="ECO:0000256" key="4">
    <source>
        <dbReference type="ARBA" id="ARBA00022448"/>
    </source>
</evidence>
<name>A0AB72VFT4_CORGB</name>
<dbReference type="KEGG" id="cgt:cgR_6154"/>
<evidence type="ECO:0000256" key="1">
    <source>
        <dbReference type="ARBA" id="ARBA00004651"/>
    </source>
</evidence>
<gene>
    <name evidence="12" type="ordered locus">cgR_6154</name>
</gene>
<dbReference type="PRINTS" id="PR00758">
    <property type="entry name" value="ARSENICPUMP"/>
</dbReference>
<dbReference type="EMBL" id="AP009044">
    <property type="protein sequence ID" value="BAQ21216.1"/>
    <property type="molecule type" value="Genomic_DNA"/>
</dbReference>
<dbReference type="InterPro" id="IPR000802">
    <property type="entry name" value="Arsenical_pump_ArsB"/>
</dbReference>
<evidence type="ECO:0000259" key="11">
    <source>
        <dbReference type="Pfam" id="PF03600"/>
    </source>
</evidence>
<feature type="transmembrane region" description="Helical" evidence="10">
    <location>
        <begin position="199"/>
        <end position="218"/>
    </location>
</feature>
<feature type="transmembrane region" description="Helical" evidence="10">
    <location>
        <begin position="269"/>
        <end position="294"/>
    </location>
</feature>
<keyword evidence="7" id="KW-0059">Arsenical resistance</keyword>
<dbReference type="GO" id="GO:0015105">
    <property type="term" value="F:arsenite transmembrane transporter activity"/>
    <property type="evidence" value="ECO:0007669"/>
    <property type="project" value="InterPro"/>
</dbReference>
<dbReference type="AlphaFoldDB" id="A0AB72VFT4"/>
<evidence type="ECO:0000256" key="7">
    <source>
        <dbReference type="ARBA" id="ARBA00022849"/>
    </source>
</evidence>
<comment type="similarity">
    <text evidence="2">Belongs to the ArsB family.</text>
</comment>
<organism evidence="12">
    <name type="scientific">Corynebacterium glutamicum (strain R)</name>
    <dbReference type="NCBI Taxonomy" id="340322"/>
    <lineage>
        <taxon>Bacteria</taxon>
        <taxon>Bacillati</taxon>
        <taxon>Actinomycetota</taxon>
        <taxon>Actinomycetes</taxon>
        <taxon>Mycobacteriales</taxon>
        <taxon>Corynebacteriaceae</taxon>
        <taxon>Corynebacterium</taxon>
    </lineage>
</organism>
<sequence>MTLTEIIQRLVPVLVFVASMSVVVNLSAAVGAITRITEILQSISKGSAWGTWWLVMLISTVSTVFLSLDTTAILVTPLAIALAERVGLAVFPLVLGVIWIANLGSLTIPVSNLTNLLSVSGGMFVGTSDYFSLSWKPALATTIVAFAGGAIAFILRNPSSIHRQSRPPSSLDTAQENSTSQVHCLVTLGVLVPVLASPIPYWISSTVAAIYLLLIFSASKRSRIILSWTLIPWSSLFFVSGLSLMAFFLHTQSDVIAEEFSSLLNSTGMGPVLLTASGAILANLINNIPAFLALEPAATSPQSMMFLIIGVNAGPIVAPWASLATLLCLDQAKRNGFNIPWRPIILCGMTLFPFAILLPLAATLI</sequence>
<feature type="transmembrane region" description="Helical" evidence="10">
    <location>
        <begin position="138"/>
        <end position="155"/>
    </location>
</feature>
<feature type="transmembrane region" description="Helical" evidence="10">
    <location>
        <begin position="82"/>
        <end position="101"/>
    </location>
</feature>
<reference evidence="12" key="1">
    <citation type="journal article" date="2007" name="Microbiology">
        <title>Comparative analysis of the Corynebacterium glutamicum group and complete genome sequence of strain R.</title>
        <authorList>
            <person name="Yukawa H."/>
            <person name="Omumasaba C.A."/>
            <person name="Nonaka H."/>
            <person name="Kos P."/>
            <person name="Okai N."/>
            <person name="Suzuki N."/>
            <person name="Suda M."/>
            <person name="Tsuge Y."/>
            <person name="Watanabe J."/>
            <person name="Ikeda Y."/>
            <person name="Vertes A.A."/>
            <person name="Inui M."/>
        </authorList>
    </citation>
    <scope>NUCLEOTIDE SEQUENCE</scope>
    <source>
        <strain evidence="12">R</strain>
    </source>
</reference>
<feature type="transmembrane region" description="Helical" evidence="10">
    <location>
        <begin position="339"/>
        <end position="362"/>
    </location>
</feature>
<evidence type="ECO:0000256" key="8">
    <source>
        <dbReference type="ARBA" id="ARBA00022989"/>
    </source>
</evidence>
<proteinExistence type="inferred from homology"/>
<dbReference type="PANTHER" id="PTHR43302:SF5">
    <property type="entry name" value="TRANSPORTER ARSB-RELATED"/>
    <property type="match status" value="1"/>
</dbReference>
<dbReference type="InterPro" id="IPR004680">
    <property type="entry name" value="Cit_transptr-like_dom"/>
</dbReference>
<dbReference type="GO" id="GO:0005886">
    <property type="term" value="C:plasma membrane"/>
    <property type="evidence" value="ECO:0007669"/>
    <property type="project" value="UniProtKB-SubCell"/>
</dbReference>
<feature type="transmembrane region" description="Helical" evidence="10">
    <location>
        <begin position="306"/>
        <end position="327"/>
    </location>
</feature>
<evidence type="ECO:0000256" key="6">
    <source>
        <dbReference type="ARBA" id="ARBA00022692"/>
    </source>
</evidence>
<comment type="similarity">
    <text evidence="3">Belongs to the CitM (TC 2.A.11) transporter family.</text>
</comment>
<feature type="transmembrane region" description="Helical" evidence="10">
    <location>
        <begin position="230"/>
        <end position="249"/>
    </location>
</feature>
<dbReference type="Proteomes" id="UP000006698">
    <property type="component" value="Chromosome"/>
</dbReference>
<evidence type="ECO:0000256" key="10">
    <source>
        <dbReference type="SAM" id="Phobius"/>
    </source>
</evidence>
<keyword evidence="9 10" id="KW-0472">Membrane</keyword>
<dbReference type="Pfam" id="PF03600">
    <property type="entry name" value="CitMHS"/>
    <property type="match status" value="1"/>
</dbReference>
<dbReference type="RefSeq" id="WP_074469801.1">
    <property type="nucleotide sequence ID" value="NC_009342.1"/>
</dbReference>
<evidence type="ECO:0000256" key="5">
    <source>
        <dbReference type="ARBA" id="ARBA00022475"/>
    </source>
</evidence>
<evidence type="ECO:0000313" key="12">
    <source>
        <dbReference type="EMBL" id="BAQ21216.1"/>
    </source>
</evidence>
<feature type="domain" description="Citrate transporter-like" evidence="11">
    <location>
        <begin position="11"/>
        <end position="308"/>
    </location>
</feature>
<keyword evidence="5" id="KW-1003">Cell membrane</keyword>
<feature type="transmembrane region" description="Helical" evidence="10">
    <location>
        <begin position="12"/>
        <end position="33"/>
    </location>
</feature>
<comment type="subcellular location">
    <subcellularLocation>
        <location evidence="1">Cell membrane</location>
        <topology evidence="1">Multi-pass membrane protein</topology>
    </subcellularLocation>
</comment>
<accession>A0AB72VFT4</accession>
<protein>
    <submittedName>
        <fullName evidence="12">Arsenic transporter</fullName>
    </submittedName>
</protein>
<keyword evidence="4" id="KW-0813">Transport</keyword>
<feature type="transmembrane region" description="Helical" evidence="10">
    <location>
        <begin position="53"/>
        <end position="75"/>
    </location>
</feature>
<evidence type="ECO:0000256" key="3">
    <source>
        <dbReference type="ARBA" id="ARBA00009843"/>
    </source>
</evidence>
<keyword evidence="8 10" id="KW-1133">Transmembrane helix</keyword>
<dbReference type="GO" id="GO:0046685">
    <property type="term" value="P:response to arsenic-containing substance"/>
    <property type="evidence" value="ECO:0007669"/>
    <property type="project" value="UniProtKB-KW"/>
</dbReference>